<evidence type="ECO:0000256" key="2">
    <source>
        <dbReference type="ARBA" id="ARBA00022574"/>
    </source>
</evidence>
<dbReference type="InterPro" id="IPR036322">
    <property type="entry name" value="WD40_repeat_dom_sf"/>
</dbReference>
<dbReference type="InterPro" id="IPR015943">
    <property type="entry name" value="WD40/YVTN_repeat-like_dom_sf"/>
</dbReference>
<dbReference type="EMBL" id="GG662637">
    <property type="protein sequence ID" value="EAR99666.3"/>
    <property type="molecule type" value="Genomic_DNA"/>
</dbReference>
<evidence type="ECO:0000313" key="6">
    <source>
        <dbReference type="EMBL" id="EAR99666.3"/>
    </source>
</evidence>
<feature type="repeat" description="WD" evidence="4">
    <location>
        <begin position="224"/>
        <end position="266"/>
    </location>
</feature>
<feature type="compositionally biased region" description="Basic and acidic residues" evidence="5">
    <location>
        <begin position="35"/>
        <end position="51"/>
    </location>
</feature>
<reference evidence="7" key="1">
    <citation type="journal article" date="2006" name="PLoS Biol.">
        <title>Macronuclear genome sequence of the ciliate Tetrahymena thermophila, a model eukaryote.</title>
        <authorList>
            <person name="Eisen J.A."/>
            <person name="Coyne R.S."/>
            <person name="Wu M."/>
            <person name="Wu D."/>
            <person name="Thiagarajan M."/>
            <person name="Wortman J.R."/>
            <person name="Badger J.H."/>
            <person name="Ren Q."/>
            <person name="Amedeo P."/>
            <person name="Jones K.M."/>
            <person name="Tallon L.J."/>
            <person name="Delcher A.L."/>
            <person name="Salzberg S.L."/>
            <person name="Silva J.C."/>
            <person name="Haas B.J."/>
            <person name="Majoros W.H."/>
            <person name="Farzad M."/>
            <person name="Carlton J.M."/>
            <person name="Smith R.K. Jr."/>
            <person name="Garg J."/>
            <person name="Pearlman R.E."/>
            <person name="Karrer K.M."/>
            <person name="Sun L."/>
            <person name="Manning G."/>
            <person name="Elde N.C."/>
            <person name="Turkewitz A.P."/>
            <person name="Asai D.J."/>
            <person name="Wilkes D.E."/>
            <person name="Wang Y."/>
            <person name="Cai H."/>
            <person name="Collins K."/>
            <person name="Stewart B.A."/>
            <person name="Lee S.R."/>
            <person name="Wilamowska K."/>
            <person name="Weinberg Z."/>
            <person name="Ruzzo W.L."/>
            <person name="Wloga D."/>
            <person name="Gaertig J."/>
            <person name="Frankel J."/>
            <person name="Tsao C.-C."/>
            <person name="Gorovsky M.A."/>
            <person name="Keeling P.J."/>
            <person name="Waller R.F."/>
            <person name="Patron N.J."/>
            <person name="Cherry J.M."/>
            <person name="Stover N.A."/>
            <person name="Krieger C.J."/>
            <person name="del Toro C."/>
            <person name="Ryder H.F."/>
            <person name="Williamson S.C."/>
            <person name="Barbeau R.A."/>
            <person name="Hamilton E.P."/>
            <person name="Orias E."/>
        </authorList>
    </citation>
    <scope>NUCLEOTIDE SEQUENCE [LARGE SCALE GENOMIC DNA]</scope>
    <source>
        <strain evidence="7">SB210</strain>
    </source>
</reference>
<dbReference type="GeneID" id="7831813"/>
<dbReference type="AlphaFoldDB" id="I7LVT1"/>
<dbReference type="GO" id="GO:0005634">
    <property type="term" value="C:nucleus"/>
    <property type="evidence" value="ECO:0007669"/>
    <property type="project" value="TreeGrafter"/>
</dbReference>
<proteinExistence type="predicted"/>
<keyword evidence="3" id="KW-0677">Repeat</keyword>
<organism evidence="6 7">
    <name type="scientific">Tetrahymena thermophila (strain SB210)</name>
    <dbReference type="NCBI Taxonomy" id="312017"/>
    <lineage>
        <taxon>Eukaryota</taxon>
        <taxon>Sar</taxon>
        <taxon>Alveolata</taxon>
        <taxon>Ciliophora</taxon>
        <taxon>Intramacronucleata</taxon>
        <taxon>Oligohymenophorea</taxon>
        <taxon>Hymenostomatida</taxon>
        <taxon>Tetrahymenina</taxon>
        <taxon>Tetrahymenidae</taxon>
        <taxon>Tetrahymena</taxon>
    </lineage>
</organism>
<dbReference type="InterPro" id="IPR001680">
    <property type="entry name" value="WD40_rpt"/>
</dbReference>
<dbReference type="SMART" id="SM00320">
    <property type="entry name" value="WD40"/>
    <property type="match status" value="5"/>
</dbReference>
<evidence type="ECO:0000256" key="3">
    <source>
        <dbReference type="ARBA" id="ARBA00022737"/>
    </source>
</evidence>
<evidence type="ECO:0000256" key="4">
    <source>
        <dbReference type="PROSITE-ProRule" id="PRU00221"/>
    </source>
</evidence>
<feature type="repeat" description="WD" evidence="4">
    <location>
        <begin position="267"/>
        <end position="309"/>
    </location>
</feature>
<feature type="compositionally biased region" description="Acidic residues" evidence="5">
    <location>
        <begin position="52"/>
        <end position="67"/>
    </location>
</feature>
<keyword evidence="1" id="KW-0597">Phosphoprotein</keyword>
<dbReference type="PANTHER" id="PTHR14091:SF0">
    <property type="entry name" value="PERIODIC TRYPTOPHAN PROTEIN 1 HOMOLOG"/>
    <property type="match status" value="1"/>
</dbReference>
<dbReference type="GO" id="GO:0006364">
    <property type="term" value="P:rRNA processing"/>
    <property type="evidence" value="ECO:0007669"/>
    <property type="project" value="InterPro"/>
</dbReference>
<dbReference type="PROSITE" id="PS00678">
    <property type="entry name" value="WD_REPEATS_1"/>
    <property type="match status" value="2"/>
</dbReference>
<evidence type="ECO:0000256" key="5">
    <source>
        <dbReference type="SAM" id="MobiDB-lite"/>
    </source>
</evidence>
<gene>
    <name evidence="6" type="ORF">TTHERM_00590030</name>
</gene>
<dbReference type="SUPFAM" id="SSF50978">
    <property type="entry name" value="WD40 repeat-like"/>
    <property type="match status" value="1"/>
</dbReference>
<feature type="region of interest" description="Disordered" evidence="5">
    <location>
        <begin position="469"/>
        <end position="493"/>
    </location>
</feature>
<keyword evidence="2 4" id="KW-0853">WD repeat</keyword>
<dbReference type="PRINTS" id="PR00320">
    <property type="entry name" value="GPROTEINBRPT"/>
</dbReference>
<name>I7LVT1_TETTS</name>
<protein>
    <submittedName>
        <fullName evidence="6">Periodic tryptophan protein</fullName>
    </submittedName>
</protein>
<dbReference type="PANTHER" id="PTHR14091">
    <property type="entry name" value="PERIODIC TRYPTOPHAN PROTEIN 1"/>
    <property type="match status" value="1"/>
</dbReference>
<dbReference type="OrthoDB" id="270624at2759"/>
<sequence length="493" mass="56211">MDQNVVSSLVWVKRGFAKANPIEFEMNEQDVNEMKKDPLVKKNANRELGKEIEDENEFEDVDDDDEEENLPVFAQEIEMLKNENMVDQDGNPLGFDEMSEEEKEDFQIKPNDALIVAAKIEKEFSSLEVYVYEEDRNNLFVHHEIQLSAFPLCLEWLRVDPSSFDASVQKPGNFAIVGSFLPEIEVWNLDVLNIIEPTFTLGGEVQQNSKKVKKFKKPKQQLKPGSHADAVLSLNINPFRQNVLASGSADNTVKIWDLGQQKNIFTYTHHTNKVQVVSWNKQEESILLSGGYDRKICMFDVKNPQNILSCKIQSDIESAIWDPTNSNQIIFSTEDGYVSCIDARKFNLDYLFHFQSHEKSTTSVSMSPKVGGMLATTSIDHSVKIWDITQITNKRPKLVSQKNPSAGKLFCGSFYEDSPFVFGCGNSKGEIFIWDTTEDKNIVECFGSRVEAKYQPNISLCTKDGEKNYFTKEGRDEDDDEADEMEQENEDMV</sequence>
<feature type="compositionally biased region" description="Acidic residues" evidence="5">
    <location>
        <begin position="476"/>
        <end position="493"/>
    </location>
</feature>
<dbReference type="STRING" id="312017.I7LVT1"/>
<evidence type="ECO:0000313" key="7">
    <source>
        <dbReference type="Proteomes" id="UP000009168"/>
    </source>
</evidence>
<dbReference type="InParanoid" id="I7LVT1"/>
<dbReference type="PROSITE" id="PS50294">
    <property type="entry name" value="WD_REPEATS_REGION"/>
    <property type="match status" value="2"/>
</dbReference>
<dbReference type="InterPro" id="IPR019775">
    <property type="entry name" value="WD40_repeat_CS"/>
</dbReference>
<dbReference type="PROSITE" id="PS50082">
    <property type="entry name" value="WD_REPEATS_2"/>
    <property type="match status" value="3"/>
</dbReference>
<dbReference type="InterPro" id="IPR044285">
    <property type="entry name" value="PWP1"/>
</dbReference>
<dbReference type="RefSeq" id="XP_001019911.3">
    <property type="nucleotide sequence ID" value="XM_001019911.3"/>
</dbReference>
<keyword evidence="7" id="KW-1185">Reference proteome</keyword>
<dbReference type="Gene3D" id="2.130.10.10">
    <property type="entry name" value="YVTN repeat-like/Quinoprotein amine dehydrogenase"/>
    <property type="match status" value="1"/>
</dbReference>
<accession>I7LVT1</accession>
<dbReference type="Pfam" id="PF00400">
    <property type="entry name" value="WD40"/>
    <property type="match status" value="3"/>
</dbReference>
<feature type="repeat" description="WD" evidence="4">
    <location>
        <begin position="354"/>
        <end position="388"/>
    </location>
</feature>
<dbReference type="KEGG" id="tet:TTHERM_00590030"/>
<evidence type="ECO:0000256" key="1">
    <source>
        <dbReference type="ARBA" id="ARBA00022553"/>
    </source>
</evidence>
<feature type="region of interest" description="Disordered" evidence="5">
    <location>
        <begin position="35"/>
        <end position="67"/>
    </location>
</feature>
<dbReference type="Proteomes" id="UP000009168">
    <property type="component" value="Unassembled WGS sequence"/>
</dbReference>
<dbReference type="FunCoup" id="I7LVT1">
    <property type="interactions" value="576"/>
</dbReference>
<dbReference type="InterPro" id="IPR020472">
    <property type="entry name" value="WD40_PAC1"/>
</dbReference>